<feature type="chain" id="PRO_5045519186" evidence="2">
    <location>
        <begin position="20"/>
        <end position="328"/>
    </location>
</feature>
<keyword evidence="4" id="KW-1185">Reference proteome</keyword>
<dbReference type="Proteomes" id="UP001266305">
    <property type="component" value="Unassembled WGS sequence"/>
</dbReference>
<keyword evidence="2" id="KW-0732">Signal</keyword>
<evidence type="ECO:0000313" key="3">
    <source>
        <dbReference type="EMBL" id="KAK2115338.1"/>
    </source>
</evidence>
<comment type="caution">
    <text evidence="3">The sequence shown here is derived from an EMBL/GenBank/DDBJ whole genome shotgun (WGS) entry which is preliminary data.</text>
</comment>
<evidence type="ECO:0000256" key="2">
    <source>
        <dbReference type="SAM" id="SignalP"/>
    </source>
</evidence>
<dbReference type="EMBL" id="JASSZA010000003">
    <property type="protein sequence ID" value="KAK2115338.1"/>
    <property type="molecule type" value="Genomic_DNA"/>
</dbReference>
<feature type="compositionally biased region" description="Low complexity" evidence="1">
    <location>
        <begin position="198"/>
        <end position="320"/>
    </location>
</feature>
<feature type="signal peptide" evidence="2">
    <location>
        <begin position="1"/>
        <end position="19"/>
    </location>
</feature>
<sequence length="328" mass="34735">MQLLTLGLSLTRPLPTALALHHMRPPAPPVLLPPLLVFLPFSFPFVRAGASAQDHPGSAGPGLSLLTPVLQEAWSVRDQAGRMQTQWHHTLMPHTWTGPGLSPATSSSYVGHGDPAVPMSRAVSAGTNAAFYALVINTWSRLPWTYESPLKYHGGPGCQSTHFAEEVSALPHAAATLHLPTLKSWKSQVSAGEDSINPDSITTDSNTTDSITADSITTDSITTDSINPDSITTDSNTTDSINPDSITTDSNTTDSINPDSITTDSNTTDSITADSITTDSITTDSINPDSITTDSNTTDSINPDSITTDSNTTDSINPDSITTDSHYH</sequence>
<accession>A0ABQ9W121</accession>
<reference evidence="3 4" key="1">
    <citation type="submission" date="2023-05" db="EMBL/GenBank/DDBJ databases">
        <title>B98-5 Cell Line De Novo Hybrid Assembly: An Optical Mapping Approach.</title>
        <authorList>
            <person name="Kananen K."/>
            <person name="Auerbach J.A."/>
            <person name="Kautto E."/>
            <person name="Blachly J.S."/>
        </authorList>
    </citation>
    <scope>NUCLEOTIDE SEQUENCE [LARGE SCALE GENOMIC DNA]</scope>
    <source>
        <strain evidence="3">B95-8</strain>
        <tissue evidence="3">Cell line</tissue>
    </source>
</reference>
<organism evidence="3 4">
    <name type="scientific">Saguinus oedipus</name>
    <name type="common">Cotton-top tamarin</name>
    <name type="synonym">Oedipomidas oedipus</name>
    <dbReference type="NCBI Taxonomy" id="9490"/>
    <lineage>
        <taxon>Eukaryota</taxon>
        <taxon>Metazoa</taxon>
        <taxon>Chordata</taxon>
        <taxon>Craniata</taxon>
        <taxon>Vertebrata</taxon>
        <taxon>Euteleostomi</taxon>
        <taxon>Mammalia</taxon>
        <taxon>Eutheria</taxon>
        <taxon>Euarchontoglires</taxon>
        <taxon>Primates</taxon>
        <taxon>Haplorrhini</taxon>
        <taxon>Platyrrhini</taxon>
        <taxon>Cebidae</taxon>
        <taxon>Callitrichinae</taxon>
        <taxon>Saguinus</taxon>
    </lineage>
</organism>
<protein>
    <submittedName>
        <fullName evidence="3">Uncharacterized protein</fullName>
    </submittedName>
</protein>
<proteinExistence type="predicted"/>
<evidence type="ECO:0000256" key="1">
    <source>
        <dbReference type="SAM" id="MobiDB-lite"/>
    </source>
</evidence>
<evidence type="ECO:0000313" key="4">
    <source>
        <dbReference type="Proteomes" id="UP001266305"/>
    </source>
</evidence>
<name>A0ABQ9W121_SAGOE</name>
<gene>
    <name evidence="3" type="ORF">P7K49_005964</name>
</gene>
<feature type="region of interest" description="Disordered" evidence="1">
    <location>
        <begin position="190"/>
        <end position="328"/>
    </location>
</feature>